<protein>
    <submittedName>
        <fullName evidence="3">Hyalin</fullName>
    </submittedName>
</protein>
<accession>A0A9Q1CCM0</accession>
<feature type="domain" description="HYR" evidence="2">
    <location>
        <begin position="190"/>
        <end position="274"/>
    </location>
</feature>
<dbReference type="AlphaFoldDB" id="A0A9Q1CCM0"/>
<gene>
    <name evidence="3" type="ORF">HOLleu_13537</name>
</gene>
<dbReference type="Pfam" id="PF02494">
    <property type="entry name" value="HYR"/>
    <property type="match status" value="4"/>
</dbReference>
<evidence type="ECO:0000259" key="2">
    <source>
        <dbReference type="PROSITE" id="PS50825"/>
    </source>
</evidence>
<dbReference type="PANTHER" id="PTHR24273">
    <property type="entry name" value="FI04643P-RELATED"/>
    <property type="match status" value="1"/>
</dbReference>
<dbReference type="PROSITE" id="PS50825">
    <property type="entry name" value="HYR"/>
    <property type="match status" value="4"/>
</dbReference>
<evidence type="ECO:0000313" key="4">
    <source>
        <dbReference type="Proteomes" id="UP001152320"/>
    </source>
</evidence>
<evidence type="ECO:0000256" key="1">
    <source>
        <dbReference type="ARBA" id="ARBA00022737"/>
    </source>
</evidence>
<keyword evidence="1" id="KW-0677">Repeat</keyword>
<dbReference type="EMBL" id="JAIZAY010000005">
    <property type="protein sequence ID" value="KAJ8042472.1"/>
    <property type="molecule type" value="Genomic_DNA"/>
</dbReference>
<sequence>MCENELFCMDVIFELLLFLGDDVSPVVDCSGEGIMLTAPAGASGVTVETLPRCRATDNSGQVNFVSQSPSPGSFFLIGDTMVTVVYRDPSGNTGVGFFTVTVRAGDDVSPVVDCSGEGIMLTAPAGASGVTVETLPRCRATDNSGQVNFVSQSPSPGYFFLIGDTMVTVVYRDPSGNTGVGFFTVTVRAGDDVSPVVDCSGEGIMLTTPAGASGVTVETLPRCRATDNSGQVNFVSQSPSPGSFFLIGDTMVTVVYRDPSGNTGVGFFTVTVRAGDDVSPVVDCSGEGIMLTAQAGASGVTVETLPRCRATDNSGQVNFVSQSPSPGSFFLIGDTMVTVVYRDPSGNTGVGFFTVTVRAGKFLPSFITSLFKCNLKR</sequence>
<dbReference type="InterPro" id="IPR003410">
    <property type="entry name" value="HYR_dom"/>
</dbReference>
<evidence type="ECO:0000313" key="3">
    <source>
        <dbReference type="EMBL" id="KAJ8042472.1"/>
    </source>
</evidence>
<dbReference type="OrthoDB" id="5948052at2759"/>
<keyword evidence="4" id="KW-1185">Reference proteome</keyword>
<feature type="domain" description="HYR" evidence="2">
    <location>
        <begin position="105"/>
        <end position="189"/>
    </location>
</feature>
<feature type="domain" description="HYR" evidence="2">
    <location>
        <begin position="20"/>
        <end position="104"/>
    </location>
</feature>
<name>A0A9Q1CCM0_HOLLE</name>
<reference evidence="3" key="1">
    <citation type="submission" date="2021-10" db="EMBL/GenBank/DDBJ databases">
        <title>Tropical sea cucumber genome reveals ecological adaptation and Cuvierian tubules defense mechanism.</title>
        <authorList>
            <person name="Chen T."/>
        </authorList>
    </citation>
    <scope>NUCLEOTIDE SEQUENCE</scope>
    <source>
        <strain evidence="3">Nanhai2018</strain>
        <tissue evidence="3">Muscle</tissue>
    </source>
</reference>
<dbReference type="Proteomes" id="UP001152320">
    <property type="component" value="Chromosome 5"/>
</dbReference>
<dbReference type="PANTHER" id="PTHR24273:SF32">
    <property type="entry name" value="HYALIN"/>
    <property type="match status" value="1"/>
</dbReference>
<comment type="caution">
    <text evidence="3">The sequence shown here is derived from an EMBL/GenBank/DDBJ whole genome shotgun (WGS) entry which is preliminary data.</text>
</comment>
<proteinExistence type="predicted"/>
<organism evidence="3 4">
    <name type="scientific">Holothuria leucospilota</name>
    <name type="common">Black long sea cucumber</name>
    <name type="synonym">Mertensiothuria leucospilota</name>
    <dbReference type="NCBI Taxonomy" id="206669"/>
    <lineage>
        <taxon>Eukaryota</taxon>
        <taxon>Metazoa</taxon>
        <taxon>Echinodermata</taxon>
        <taxon>Eleutherozoa</taxon>
        <taxon>Echinozoa</taxon>
        <taxon>Holothuroidea</taxon>
        <taxon>Aspidochirotacea</taxon>
        <taxon>Aspidochirotida</taxon>
        <taxon>Holothuriidae</taxon>
        <taxon>Holothuria</taxon>
    </lineage>
</organism>
<feature type="domain" description="HYR" evidence="2">
    <location>
        <begin position="275"/>
        <end position="359"/>
    </location>
</feature>